<evidence type="ECO:0000259" key="1">
    <source>
        <dbReference type="Pfam" id="PF17966"/>
    </source>
</evidence>
<dbReference type="Proteomes" id="UP000093267">
    <property type="component" value="Chromosome"/>
</dbReference>
<sequence length="692" mass="70104">MTSSNADAPVGIKSVSGLSDANLAKMGLSNDISFIFTTASGATQTVAYVSGTGTYATSIGTDTDPVTSVQIQENTAMTTPVTTTQYTPQLTVGLTSYNTSGVTTVTAASTATNTLTDGSQVTTKTVPTTRGYGTDALSIVNSNTPAGTNYYNLGDTATLSATVIANSVNSALYSTGVGLMVSDSGATAEAYEKANPITVVVIAPEYTSFASDDTITASLVGNSNGSGIASSADAVTITHLDNLGDQQVISISGLDNYLKNSSISIPVVVNADAPAGAAIASSNTIFVQPSATLSGTASNGTKFDQLTTLGSVTADLNAGNLYNVTNTSDQILGTVIASATFNTNDSIQGSADSAAQVSTGTINVSTDSATGKTILYNGTTTALTDSNTTVSLIDPTTNTQSILLTGPVTVTTSTGATVTGATVTYYKDGAVVTDPTTADSFSVSNIPLASKATTTVSYNLTINSDQLTGITTGKSWQYTTAVQSYSSGTLAAGNAVALGTTTDKTMTLQAVHTLTDTWYSATEDADGNYVQGTELGSYTNVTGTVYSGTKVADITGATVGQAMPDDANSVLLGIYDVSSGTLITDPTAITMVENLGSDDTSVVGSTYYVVTGPRYSTQTTDVTYTVNYSGAGDATPAAQSEQVTWTGTTDATTGTTTWVADSDINAIATPDVTGYTASVASVYGDDFDHCAD</sequence>
<name>A0A1B2IUK2_9LACO</name>
<accession>A0A1B2IUK2</accession>
<reference evidence="2 3" key="1">
    <citation type="submission" date="2016-03" db="EMBL/GenBank/DDBJ databases">
        <title>Pediococcus and Lactobacillus from brewery environment - whole genome sequencing and assembly.</title>
        <authorList>
            <person name="Behr J."/>
            <person name="Geissler A.J."/>
            <person name="Vogel R.F."/>
        </authorList>
    </citation>
    <scope>NUCLEOTIDE SEQUENCE [LARGE SCALE GENOMIC DNA]</scope>
    <source>
        <strain evidence="2 3">TMW 1.1995</strain>
    </source>
</reference>
<organism evidence="2 3">
    <name type="scientific">Secundilactobacillus paracollinoides</name>
    <dbReference type="NCBI Taxonomy" id="240427"/>
    <lineage>
        <taxon>Bacteria</taxon>
        <taxon>Bacillati</taxon>
        <taxon>Bacillota</taxon>
        <taxon>Bacilli</taxon>
        <taxon>Lactobacillales</taxon>
        <taxon>Lactobacillaceae</taxon>
        <taxon>Secundilactobacillus</taxon>
    </lineage>
</organism>
<proteinExistence type="predicted"/>
<dbReference type="InterPro" id="IPR041495">
    <property type="entry name" value="Mub_B2"/>
</dbReference>
<protein>
    <recommendedName>
        <fullName evidence="1">Mub B2-like domain-containing protein</fullName>
    </recommendedName>
</protein>
<dbReference type="Pfam" id="PF17966">
    <property type="entry name" value="Muc_B2"/>
    <property type="match status" value="1"/>
</dbReference>
<dbReference type="STRING" id="240427.AYR62_02690"/>
<feature type="domain" description="Mub B2-like" evidence="1">
    <location>
        <begin position="616"/>
        <end position="684"/>
    </location>
</feature>
<evidence type="ECO:0000313" key="3">
    <source>
        <dbReference type="Proteomes" id="UP000093267"/>
    </source>
</evidence>
<dbReference type="AlphaFoldDB" id="A0A1B2IUK2"/>
<gene>
    <name evidence="2" type="ORF">AYR63_00225</name>
</gene>
<dbReference type="RefSeq" id="WP_056987904.1">
    <property type="nucleotide sequence ID" value="NZ_CP014912.1"/>
</dbReference>
<dbReference type="Gene3D" id="2.60.40.4300">
    <property type="match status" value="1"/>
</dbReference>
<evidence type="ECO:0000313" key="2">
    <source>
        <dbReference type="EMBL" id="ANZ65723.1"/>
    </source>
</evidence>
<dbReference type="EMBL" id="CP014924">
    <property type="protein sequence ID" value="ANZ65723.1"/>
    <property type="molecule type" value="Genomic_DNA"/>
</dbReference>
<keyword evidence="3" id="KW-1185">Reference proteome</keyword>